<feature type="signal peptide" evidence="1">
    <location>
        <begin position="1"/>
        <end position="19"/>
    </location>
</feature>
<reference evidence="2" key="1">
    <citation type="submission" date="2021-10" db="EMBL/GenBank/DDBJ databases">
        <authorList>
            <person name="Piombo E."/>
        </authorList>
    </citation>
    <scope>NUCLEOTIDE SEQUENCE</scope>
</reference>
<comment type="caution">
    <text evidence="2">The sequence shown here is derived from an EMBL/GenBank/DDBJ whole genome shotgun (WGS) entry which is preliminary data.</text>
</comment>
<dbReference type="EMBL" id="CABFNQ020000467">
    <property type="protein sequence ID" value="CAH0016478.1"/>
    <property type="molecule type" value="Genomic_DNA"/>
</dbReference>
<feature type="chain" id="PRO_5040473285" evidence="1">
    <location>
        <begin position="20"/>
        <end position="208"/>
    </location>
</feature>
<keyword evidence="3" id="KW-1185">Reference proteome</keyword>
<evidence type="ECO:0000313" key="2">
    <source>
        <dbReference type="EMBL" id="CAH0016478.1"/>
    </source>
</evidence>
<keyword evidence="1" id="KW-0732">Signal</keyword>
<name>A0A9N9YEW3_9HYPO</name>
<dbReference type="OrthoDB" id="5137322at2759"/>
<dbReference type="AlphaFoldDB" id="A0A9N9YEW3"/>
<evidence type="ECO:0000256" key="1">
    <source>
        <dbReference type="SAM" id="SignalP"/>
    </source>
</evidence>
<organism evidence="2 3">
    <name type="scientific">Clonostachys rhizophaga</name>
    <dbReference type="NCBI Taxonomy" id="160324"/>
    <lineage>
        <taxon>Eukaryota</taxon>
        <taxon>Fungi</taxon>
        <taxon>Dikarya</taxon>
        <taxon>Ascomycota</taxon>
        <taxon>Pezizomycotina</taxon>
        <taxon>Sordariomycetes</taxon>
        <taxon>Hypocreomycetidae</taxon>
        <taxon>Hypocreales</taxon>
        <taxon>Bionectriaceae</taxon>
        <taxon>Clonostachys</taxon>
    </lineage>
</organism>
<protein>
    <submittedName>
        <fullName evidence="2">Uncharacterized protein</fullName>
    </submittedName>
</protein>
<dbReference type="Proteomes" id="UP000696573">
    <property type="component" value="Unassembled WGS sequence"/>
</dbReference>
<proteinExistence type="predicted"/>
<evidence type="ECO:0000313" key="3">
    <source>
        <dbReference type="Proteomes" id="UP000696573"/>
    </source>
</evidence>
<accession>A0A9N9YEW3</accession>
<gene>
    <name evidence="2" type="ORF">CRHIZ90672A_00017358</name>
</gene>
<sequence length="208" mass="21730">MKGLSLIALASAVMAAVGATKTTLTSSEATTSTESACSLITSTAYAINTVLENPTKWLASINRKYYRGQHSWSDSIPIFTATVEHAGSMVPAIGYVASGILEIEGYKVTSSVVTATACGTTQPSPDPDSICHLSNNDGNCEGDGVNPGRYECVAHNDHWHCPVGIDPPSDHPGRPGRFTSQNDGNTSCFATVISSVLFGIAVVAVMCM</sequence>